<dbReference type="GO" id="GO:0004792">
    <property type="term" value="F:thiosulfate-cyanide sulfurtransferase activity"/>
    <property type="evidence" value="ECO:0007669"/>
    <property type="project" value="TreeGrafter"/>
</dbReference>
<sequence length="401" mass="44537">MRQGNTQPADEVKGLTHEEYHRYGRQMIVPEVGFDGQLRLKQARVLVVGAGGLGCPALMYLAGAGVGEIGIVDGDTVDVSNLHRQVMHTSDLVGEYKVESARQFIERLNPNVIVKTYPVRLSPANAFSIFQNYDLVLDCTDSPFSRYLISDVAVLSKLTVVSGSGLKTEGQLSILNFNNTGPCYRCFYPSPPPPNSVTSCKDGGVLGPVIGMMGVMMALETIKVLTGFWNDDNFQPFLSIYSGYDKQTLKTFKMRGRKPQCLCCGGSITKDMIVNGEIDYAEFCGVVDYNVLSPEERISVEQYKELLDTEHILIDVRPVEHYNVVSLPNSINIPLDTLQRIKTKDDLNFDTTKPVYTICRYGNDSQYASKLLNDNFGLKTKDIIGGLHQWSEKVDPTLPTY</sequence>
<evidence type="ECO:0000256" key="7">
    <source>
        <dbReference type="ARBA" id="ARBA00022741"/>
    </source>
</evidence>
<dbReference type="Pfam" id="PF00581">
    <property type="entry name" value="Rhodanese"/>
    <property type="match status" value="1"/>
</dbReference>
<dbReference type="GO" id="GO:0046872">
    <property type="term" value="F:metal ion binding"/>
    <property type="evidence" value="ECO:0007669"/>
    <property type="project" value="UniProtKB-KW"/>
</dbReference>
<reference evidence="17" key="2">
    <citation type="journal article" date="2015" name="J. Biotechnol.">
        <title>The structure of the Cyberlindnera jadinii genome and its relation to Candida utilis analyzed by the occurrence of single nucleotide polymorphisms.</title>
        <authorList>
            <person name="Rupp O."/>
            <person name="Brinkrolf K."/>
            <person name="Buerth C."/>
            <person name="Kunigo M."/>
            <person name="Schneider J."/>
            <person name="Jaenicke S."/>
            <person name="Goesmann A."/>
            <person name="Puehler A."/>
            <person name="Jaeger K.-E."/>
            <person name="Ernst J.F."/>
        </authorList>
    </citation>
    <scope>NUCLEOTIDE SEQUENCE [LARGE SCALE GENOMIC DNA]</scope>
    <source>
        <strain evidence="17">ATCC 18201 / CBS 1600 / BCRC 20928 / JCM 3617 / NBRC 0987 / NRRL Y-1542</strain>
    </source>
</reference>
<protein>
    <recommendedName>
        <fullName evidence="12">Needs CLA4 to survive protein 3</fullName>
    </recommendedName>
</protein>
<dbReference type="FunFam" id="3.40.50.720:FF:000033">
    <property type="entry name" value="Adenylyltransferase and sulfurtransferase MOCS3"/>
    <property type="match status" value="1"/>
</dbReference>
<evidence type="ECO:0000313" key="17">
    <source>
        <dbReference type="Proteomes" id="UP000038830"/>
    </source>
</evidence>
<keyword evidence="5 16" id="KW-0548">Nucleotidyltransferase</keyword>
<feature type="binding site" evidence="13">
    <location>
        <position position="261"/>
    </location>
    <ligand>
        <name>Zn(2+)</name>
        <dbReference type="ChEBI" id="CHEBI:29105"/>
    </ligand>
</feature>
<organism evidence="15 17">
    <name type="scientific">Cyberlindnera jadinii (strain ATCC 18201 / CBS 1600 / BCRC 20928 / JCM 3617 / NBRC 0987 / NRRL Y-1542)</name>
    <name type="common">Torula yeast</name>
    <name type="synonym">Candida utilis</name>
    <dbReference type="NCBI Taxonomy" id="983966"/>
    <lineage>
        <taxon>Eukaryota</taxon>
        <taxon>Fungi</taxon>
        <taxon>Dikarya</taxon>
        <taxon>Ascomycota</taxon>
        <taxon>Saccharomycotina</taxon>
        <taxon>Saccharomycetes</taxon>
        <taxon>Phaffomycetales</taxon>
        <taxon>Phaffomycetaceae</taxon>
        <taxon>Cyberlindnera</taxon>
    </lineage>
</organism>
<dbReference type="GO" id="GO:0005524">
    <property type="term" value="F:ATP binding"/>
    <property type="evidence" value="ECO:0007669"/>
    <property type="project" value="UniProtKB-KW"/>
</dbReference>
<dbReference type="FunFam" id="3.40.250.10:FF:000014">
    <property type="entry name" value="Adenylyltransferase and sulfurtransferase MOCS3"/>
    <property type="match status" value="1"/>
</dbReference>
<dbReference type="CDD" id="cd00757">
    <property type="entry name" value="ThiF_MoeB_HesA_family"/>
    <property type="match status" value="1"/>
</dbReference>
<keyword evidence="9 13" id="KW-0862">Zinc</keyword>
<reference evidence="15" key="1">
    <citation type="submission" date="2014-12" db="EMBL/GenBank/DDBJ databases">
        <authorList>
            <person name="Jaenicke S."/>
        </authorList>
    </citation>
    <scope>NUCLEOTIDE SEQUENCE [LARGE SCALE GENOMIC DNA]</scope>
    <source>
        <strain evidence="15">CBS1600</strain>
    </source>
</reference>
<dbReference type="Gene3D" id="3.40.50.720">
    <property type="entry name" value="NAD(P)-binding Rossmann-like Domain"/>
    <property type="match status" value="1"/>
</dbReference>
<evidence type="ECO:0000256" key="3">
    <source>
        <dbReference type="ARBA" id="ARBA00022679"/>
    </source>
</evidence>
<evidence type="ECO:0000256" key="10">
    <source>
        <dbReference type="ARBA" id="ARBA00022840"/>
    </source>
</evidence>
<dbReference type="OrthoDB" id="10261062at2759"/>
<evidence type="ECO:0000256" key="11">
    <source>
        <dbReference type="ARBA" id="ARBA00023268"/>
    </source>
</evidence>
<comment type="pathway">
    <text evidence="13">tRNA modification; 5-methoxycarbonylmethyl-2-thiouridine-tRNA biosynthesis.</text>
</comment>
<feature type="active site" description="Cysteine persulfide intermediate; for sulfurtransferase activity" evidence="13">
    <location>
        <position position="359"/>
    </location>
</feature>
<feature type="binding site" evidence="13">
    <location>
        <position position="73"/>
    </location>
    <ligand>
        <name>ATP</name>
        <dbReference type="ChEBI" id="CHEBI:30616"/>
    </ligand>
</feature>
<dbReference type="Pfam" id="PF00899">
    <property type="entry name" value="ThiF"/>
    <property type="match status" value="1"/>
</dbReference>
<dbReference type="InterPro" id="IPR000594">
    <property type="entry name" value="ThiF_NAD_FAD-bd"/>
</dbReference>
<feature type="binding site" evidence="13">
    <location>
        <position position="264"/>
    </location>
    <ligand>
        <name>Zn(2+)</name>
        <dbReference type="ChEBI" id="CHEBI:29105"/>
    </ligand>
</feature>
<feature type="active site" description="Glycyl thioester intermediate; for adenylyltransferase activity" evidence="13">
    <location>
        <position position="200"/>
    </location>
</feature>
<evidence type="ECO:0000259" key="14">
    <source>
        <dbReference type="PROSITE" id="PS50206"/>
    </source>
</evidence>
<evidence type="ECO:0000256" key="6">
    <source>
        <dbReference type="ARBA" id="ARBA00022723"/>
    </source>
</evidence>
<keyword evidence="4 13" id="KW-0819">tRNA processing</keyword>
<dbReference type="PROSITE" id="PS50206">
    <property type="entry name" value="RHODANESE_3"/>
    <property type="match status" value="1"/>
</dbReference>
<dbReference type="InterPro" id="IPR028885">
    <property type="entry name" value="MOCS3/Uba4"/>
</dbReference>
<keyword evidence="7 13" id="KW-0547">Nucleotide-binding</keyword>
<evidence type="ECO:0000256" key="13">
    <source>
        <dbReference type="HAMAP-Rule" id="MF_03049"/>
    </source>
</evidence>
<dbReference type="GO" id="GO:0032447">
    <property type="term" value="P:protein urmylation"/>
    <property type="evidence" value="ECO:0007669"/>
    <property type="project" value="TreeGrafter"/>
</dbReference>
<comment type="similarity">
    <text evidence="13">In the N-terminal section; belongs to the HesA/MoeB/ThiF family. UBA4 subfamily.</text>
</comment>
<comment type="subcellular location">
    <subcellularLocation>
        <location evidence="1">Cytoplasm</location>
        <location evidence="1">Cytosol</location>
    </subcellularLocation>
</comment>
<evidence type="ECO:0000256" key="5">
    <source>
        <dbReference type="ARBA" id="ARBA00022695"/>
    </source>
</evidence>
<feature type="binding site" evidence="13">
    <location>
        <position position="52"/>
    </location>
    <ligand>
        <name>ATP</name>
        <dbReference type="ChEBI" id="CHEBI:30616"/>
    </ligand>
</feature>
<dbReference type="GO" id="GO:0005829">
    <property type="term" value="C:cytosol"/>
    <property type="evidence" value="ECO:0007669"/>
    <property type="project" value="UniProtKB-SubCell"/>
</dbReference>
<dbReference type="Gene3D" id="3.40.250.10">
    <property type="entry name" value="Rhodanese-like domain"/>
    <property type="match status" value="1"/>
</dbReference>
<feature type="binding site" evidence="13">
    <location>
        <position position="97"/>
    </location>
    <ligand>
        <name>ATP</name>
        <dbReference type="ChEBI" id="CHEBI:30616"/>
    </ligand>
</feature>
<evidence type="ECO:0000256" key="12">
    <source>
        <dbReference type="ARBA" id="ARBA00075323"/>
    </source>
</evidence>
<dbReference type="InterPro" id="IPR036873">
    <property type="entry name" value="Rhodanese-like_dom_sf"/>
</dbReference>
<keyword evidence="6 13" id="KW-0479">Metal-binding</keyword>
<feature type="binding site" evidence="13">
    <location>
        <begin position="80"/>
        <end position="84"/>
    </location>
    <ligand>
        <name>ATP</name>
        <dbReference type="ChEBI" id="CHEBI:30616"/>
    </ligand>
</feature>
<dbReference type="EMBL" id="CDQK01000006">
    <property type="protein sequence ID" value="CEP24705.1"/>
    <property type="molecule type" value="Genomic_DNA"/>
</dbReference>
<dbReference type="OMA" id="IPDVGMD"/>
<evidence type="ECO:0000313" key="15">
    <source>
        <dbReference type="EMBL" id="CEP24705.1"/>
    </source>
</evidence>
<evidence type="ECO:0000256" key="8">
    <source>
        <dbReference type="ARBA" id="ARBA00022786"/>
    </source>
</evidence>
<dbReference type="Proteomes" id="UP000094389">
    <property type="component" value="Unassembled WGS sequence"/>
</dbReference>
<evidence type="ECO:0000256" key="4">
    <source>
        <dbReference type="ARBA" id="ARBA00022694"/>
    </source>
</evidence>
<evidence type="ECO:0000256" key="1">
    <source>
        <dbReference type="ARBA" id="ARBA00004514"/>
    </source>
</evidence>
<feature type="binding site" evidence="13">
    <location>
        <position position="186"/>
    </location>
    <ligand>
        <name>Zn(2+)</name>
        <dbReference type="ChEBI" id="CHEBI:29105"/>
    </ligand>
</feature>
<dbReference type="EMBL" id="KV453934">
    <property type="protein sequence ID" value="ODV72565.1"/>
    <property type="molecule type" value="Genomic_DNA"/>
</dbReference>
<keyword evidence="10 13" id="KW-0067">ATP-binding</keyword>
<evidence type="ECO:0000313" key="16">
    <source>
        <dbReference type="EMBL" id="ODV72565.1"/>
    </source>
</evidence>
<feature type="binding site" evidence="13">
    <location>
        <begin position="141"/>
        <end position="142"/>
    </location>
    <ligand>
        <name>ATP</name>
        <dbReference type="ChEBI" id="CHEBI:30616"/>
    </ligand>
</feature>
<dbReference type="PANTHER" id="PTHR10953">
    <property type="entry name" value="UBIQUITIN-ACTIVATING ENZYME E1"/>
    <property type="match status" value="1"/>
</dbReference>
<keyword evidence="2 13" id="KW-0963">Cytoplasm</keyword>
<comment type="cofactor">
    <cofactor evidence="13">
        <name>Zn(2+)</name>
        <dbReference type="ChEBI" id="CHEBI:29105"/>
    </cofactor>
    <text evidence="13">Binds 1 zinc ion per subunit.</text>
</comment>
<dbReference type="GeneID" id="30990921"/>
<accession>A0A1E4RZG7</accession>
<evidence type="ECO:0000256" key="2">
    <source>
        <dbReference type="ARBA" id="ARBA00022490"/>
    </source>
</evidence>
<keyword evidence="18" id="KW-1185">Reference proteome</keyword>
<keyword evidence="11 13" id="KW-0511">Multifunctional enzyme</keyword>
<dbReference type="Proteomes" id="UP000038830">
    <property type="component" value="Unassembled WGS sequence"/>
</dbReference>
<dbReference type="GO" id="GO:0070566">
    <property type="term" value="F:adenylyltransferase activity"/>
    <property type="evidence" value="ECO:0007669"/>
    <property type="project" value="InterPro"/>
</dbReference>
<feature type="binding site" evidence="13">
    <location>
        <position position="183"/>
    </location>
    <ligand>
        <name>Zn(2+)</name>
        <dbReference type="ChEBI" id="CHEBI:29105"/>
    </ligand>
</feature>
<dbReference type="InterPro" id="IPR035985">
    <property type="entry name" value="Ubiquitin-activating_enz"/>
</dbReference>
<dbReference type="GO" id="GO:0042292">
    <property type="term" value="F:URM1 activating enzyme activity"/>
    <property type="evidence" value="ECO:0007669"/>
    <property type="project" value="TreeGrafter"/>
</dbReference>
<dbReference type="UniPathway" id="UPA00988"/>
<dbReference type="AlphaFoldDB" id="A0A0H5C8P2"/>
<dbReference type="RefSeq" id="XP_020069604.1">
    <property type="nucleotide sequence ID" value="XM_020216525.1"/>
</dbReference>
<dbReference type="InterPro" id="IPR001763">
    <property type="entry name" value="Rhodanese-like_dom"/>
</dbReference>
<dbReference type="PANTHER" id="PTHR10953:SF102">
    <property type="entry name" value="ADENYLYLTRANSFERASE AND SULFURTRANSFERASE MOCS3"/>
    <property type="match status" value="1"/>
</dbReference>
<proteinExistence type="inferred from homology"/>
<dbReference type="GO" id="GO:0002143">
    <property type="term" value="P:tRNA wobble position uridine thiolation"/>
    <property type="evidence" value="ECO:0007669"/>
    <property type="project" value="InterPro"/>
</dbReference>
<dbReference type="InterPro" id="IPR045886">
    <property type="entry name" value="ThiF/MoeB/HesA"/>
</dbReference>
<reference evidence="16 18" key="3">
    <citation type="journal article" date="2016" name="Proc. Natl. Acad. Sci. U.S.A.">
        <title>Comparative genomics of biotechnologically important yeasts.</title>
        <authorList>
            <person name="Riley R."/>
            <person name="Haridas S."/>
            <person name="Wolfe K.H."/>
            <person name="Lopes M.R."/>
            <person name="Hittinger C.T."/>
            <person name="Goeker M."/>
            <person name="Salamov A.A."/>
            <person name="Wisecaver J.H."/>
            <person name="Long T.M."/>
            <person name="Calvey C.H."/>
            <person name="Aerts A.L."/>
            <person name="Barry K.W."/>
            <person name="Choi C."/>
            <person name="Clum A."/>
            <person name="Coughlan A.Y."/>
            <person name="Deshpande S."/>
            <person name="Douglass A.P."/>
            <person name="Hanson S.J."/>
            <person name="Klenk H.-P."/>
            <person name="LaButti K.M."/>
            <person name="Lapidus A."/>
            <person name="Lindquist E.A."/>
            <person name="Lipzen A.M."/>
            <person name="Meier-Kolthoff J.P."/>
            <person name="Ohm R.A."/>
            <person name="Otillar R.P."/>
            <person name="Pangilinan J.L."/>
            <person name="Peng Y."/>
            <person name="Rokas A."/>
            <person name="Rosa C.A."/>
            <person name="Scheuner C."/>
            <person name="Sibirny A.A."/>
            <person name="Slot J.C."/>
            <person name="Stielow J.B."/>
            <person name="Sun H."/>
            <person name="Kurtzman C.P."/>
            <person name="Blackwell M."/>
            <person name="Grigoriev I.V."/>
            <person name="Jeffries T.W."/>
        </authorList>
    </citation>
    <scope>NUCLEOTIDE SEQUENCE [LARGE SCALE GENOMIC DNA]</scope>
    <source>
        <strain evidence="18">ATCC 18201 / CBS 1600 / BCRC 20928 / JCM 3617 / NBRC 0987 / NRRL Y-1542</strain>
        <strain evidence="16">NRRL Y-1542</strain>
    </source>
</reference>
<evidence type="ECO:0000256" key="9">
    <source>
        <dbReference type="ARBA" id="ARBA00022833"/>
    </source>
</evidence>
<name>A0A0H5C8P2_CYBJN</name>
<keyword evidence="3 13" id="KW-0808">Transferase</keyword>
<accession>A0A0H5C8P2</accession>
<keyword evidence="8" id="KW-0833">Ubl conjugation pathway</keyword>
<evidence type="ECO:0000313" key="18">
    <source>
        <dbReference type="Proteomes" id="UP000094389"/>
    </source>
</evidence>
<feature type="domain" description="Rhodanese" evidence="14">
    <location>
        <begin position="307"/>
        <end position="399"/>
    </location>
</feature>
<dbReference type="STRING" id="983966.A0A0H5C8P2"/>
<dbReference type="HAMAP" id="MF_03049">
    <property type="entry name" value="MOCS3_Uba4"/>
    <property type="match status" value="1"/>
</dbReference>
<dbReference type="SUPFAM" id="SSF69572">
    <property type="entry name" value="Activating enzymes of the ubiquitin-like proteins"/>
    <property type="match status" value="1"/>
</dbReference>
<gene>
    <name evidence="13" type="primary">UBA4</name>
    <name evidence="15" type="ORF">BN1211_5594</name>
    <name evidence="16" type="ORF">CYBJADRAFT_174008</name>
</gene>
<dbReference type="SMART" id="SM00450">
    <property type="entry name" value="RHOD"/>
    <property type="match status" value="1"/>
</dbReference>